<dbReference type="AlphaFoldDB" id="A0A9P6JJC3"/>
<comment type="caution">
    <text evidence="2">The sequence shown here is derived from an EMBL/GenBank/DDBJ whole genome shotgun (WGS) entry which is preliminary data.</text>
</comment>
<feature type="region of interest" description="Disordered" evidence="1">
    <location>
        <begin position="113"/>
        <end position="199"/>
    </location>
</feature>
<sequence>MPHKKAKQSIREKVRNEIGADLPPQKGSLRSEPIPKSASRILNAQNIRDDFRKKRKSCEERADNEGRVGKRQKKTKSDVKSTVQTTLKIQPGESMQHFNRRVEDDLRPLVKSAMQTARSRERGAAREPSGPVDTRLEKKTEKKRAKYREEEGAKEISLQLPPTHPDRPKEFASVNSSAPKRLNDIAQAPPEFSKLPRGATAFSTKKDGVLSMAQKLLMEKERENAITRYRELKSSRKLRVDTITP</sequence>
<feature type="region of interest" description="Disordered" evidence="1">
    <location>
        <begin position="1"/>
        <end position="83"/>
    </location>
</feature>
<evidence type="ECO:0000256" key="1">
    <source>
        <dbReference type="SAM" id="MobiDB-lite"/>
    </source>
</evidence>
<evidence type="ECO:0008006" key="4">
    <source>
        <dbReference type="Google" id="ProtNLM"/>
    </source>
</evidence>
<feature type="compositionally biased region" description="Basic and acidic residues" evidence="1">
    <location>
        <begin position="9"/>
        <end position="18"/>
    </location>
</feature>
<gene>
    <name evidence="2" type="ORF">CPB83DRAFT_775925</name>
</gene>
<dbReference type="OrthoDB" id="5876637at2759"/>
<name>A0A9P6JJC3_9AGAR</name>
<protein>
    <recommendedName>
        <fullName evidence="4">Coiled-coil domain-containing protein 137</fullName>
    </recommendedName>
</protein>
<proteinExistence type="predicted"/>
<accession>A0A9P6JJC3</accession>
<dbReference type="Proteomes" id="UP000807306">
    <property type="component" value="Unassembled WGS sequence"/>
</dbReference>
<organism evidence="2 3">
    <name type="scientific">Crepidotus variabilis</name>
    <dbReference type="NCBI Taxonomy" id="179855"/>
    <lineage>
        <taxon>Eukaryota</taxon>
        <taxon>Fungi</taxon>
        <taxon>Dikarya</taxon>
        <taxon>Basidiomycota</taxon>
        <taxon>Agaricomycotina</taxon>
        <taxon>Agaricomycetes</taxon>
        <taxon>Agaricomycetidae</taxon>
        <taxon>Agaricales</taxon>
        <taxon>Agaricineae</taxon>
        <taxon>Crepidotaceae</taxon>
        <taxon>Crepidotus</taxon>
    </lineage>
</organism>
<dbReference type="EMBL" id="MU157924">
    <property type="protein sequence ID" value="KAF9523141.1"/>
    <property type="molecule type" value="Genomic_DNA"/>
</dbReference>
<evidence type="ECO:0000313" key="3">
    <source>
        <dbReference type="Proteomes" id="UP000807306"/>
    </source>
</evidence>
<keyword evidence="3" id="KW-1185">Reference proteome</keyword>
<evidence type="ECO:0000313" key="2">
    <source>
        <dbReference type="EMBL" id="KAF9523141.1"/>
    </source>
</evidence>
<reference evidence="2" key="1">
    <citation type="submission" date="2020-11" db="EMBL/GenBank/DDBJ databases">
        <authorList>
            <consortium name="DOE Joint Genome Institute"/>
            <person name="Ahrendt S."/>
            <person name="Riley R."/>
            <person name="Andreopoulos W."/>
            <person name="Labutti K."/>
            <person name="Pangilinan J."/>
            <person name="Ruiz-Duenas F.J."/>
            <person name="Barrasa J.M."/>
            <person name="Sanchez-Garcia M."/>
            <person name="Camarero S."/>
            <person name="Miyauchi S."/>
            <person name="Serrano A."/>
            <person name="Linde D."/>
            <person name="Babiker R."/>
            <person name="Drula E."/>
            <person name="Ayuso-Fernandez I."/>
            <person name="Pacheco R."/>
            <person name="Padilla G."/>
            <person name="Ferreira P."/>
            <person name="Barriuso J."/>
            <person name="Kellner H."/>
            <person name="Castanera R."/>
            <person name="Alfaro M."/>
            <person name="Ramirez L."/>
            <person name="Pisabarro A.G."/>
            <person name="Kuo A."/>
            <person name="Tritt A."/>
            <person name="Lipzen A."/>
            <person name="He G."/>
            <person name="Yan M."/>
            <person name="Ng V."/>
            <person name="Cullen D."/>
            <person name="Martin F."/>
            <person name="Rosso M.-N."/>
            <person name="Henrissat B."/>
            <person name="Hibbett D."/>
            <person name="Martinez A.T."/>
            <person name="Grigoriev I.V."/>
        </authorList>
    </citation>
    <scope>NUCLEOTIDE SEQUENCE</scope>
    <source>
        <strain evidence="2">CBS 506.95</strain>
    </source>
</reference>
<feature type="compositionally biased region" description="Basic and acidic residues" evidence="1">
    <location>
        <begin position="47"/>
        <end position="68"/>
    </location>
</feature>